<comment type="similarity">
    <text evidence="2 9 10">Belongs to the triosephosphate isomerase family.</text>
</comment>
<keyword evidence="8 9" id="KW-0413">Isomerase</keyword>
<dbReference type="NCBIfam" id="TIGR00419">
    <property type="entry name" value="tim"/>
    <property type="match status" value="1"/>
</dbReference>
<feature type="active site" description="Proton acceptor" evidence="9">
    <location>
        <position position="156"/>
    </location>
</feature>
<evidence type="ECO:0000256" key="10">
    <source>
        <dbReference type="RuleBase" id="RU363013"/>
    </source>
</evidence>
<dbReference type="InterPro" id="IPR022896">
    <property type="entry name" value="TrioseP_Isoase_bac/euk"/>
</dbReference>
<name>A0A8T7M9D6_9CHLR</name>
<comment type="catalytic activity">
    <reaction evidence="9 10">
        <text>D-glyceraldehyde 3-phosphate = dihydroxyacetone phosphate</text>
        <dbReference type="Rhea" id="RHEA:18585"/>
        <dbReference type="ChEBI" id="CHEBI:57642"/>
        <dbReference type="ChEBI" id="CHEBI:59776"/>
        <dbReference type="EC" id="5.3.1.1"/>
    </reaction>
</comment>
<dbReference type="GO" id="GO:0019563">
    <property type="term" value="P:glycerol catabolic process"/>
    <property type="evidence" value="ECO:0007669"/>
    <property type="project" value="TreeGrafter"/>
</dbReference>
<evidence type="ECO:0000313" key="12">
    <source>
        <dbReference type="EMBL" id="WJW69966.1"/>
    </source>
</evidence>
<organism evidence="11 13">
    <name type="scientific">Candidatus Chlorohelix allophototropha</name>
    <dbReference type="NCBI Taxonomy" id="3003348"/>
    <lineage>
        <taxon>Bacteria</taxon>
        <taxon>Bacillati</taxon>
        <taxon>Chloroflexota</taxon>
        <taxon>Chloroflexia</taxon>
        <taxon>Candidatus Chloroheliales</taxon>
        <taxon>Candidatus Chloroheliaceae</taxon>
        <taxon>Candidatus Chlorohelix</taxon>
    </lineage>
</organism>
<reference evidence="11 13" key="1">
    <citation type="submission" date="2020-06" db="EMBL/GenBank/DDBJ databases">
        <title>Anoxygenic phototrophic Chloroflexota member uses a Type I reaction center.</title>
        <authorList>
            <person name="Tsuji J.M."/>
            <person name="Shaw N.A."/>
            <person name="Nagashima S."/>
            <person name="Venkiteswaran J."/>
            <person name="Schiff S.L."/>
            <person name="Hanada S."/>
            <person name="Tank M."/>
            <person name="Neufeld J.D."/>
        </authorList>
    </citation>
    <scope>NUCLEOTIDE SEQUENCE [LARGE SCALE GENOMIC DNA]</scope>
    <source>
        <strain evidence="11">L227-S17</strain>
    </source>
</reference>
<comment type="function">
    <text evidence="9">Involved in the gluconeogenesis. Catalyzes stereospecifically the conversion of dihydroxyacetone phosphate (DHAP) to D-glyceraldehyde-3-phosphate (G3P).</text>
</comment>
<dbReference type="InterPro" id="IPR035990">
    <property type="entry name" value="TIM_sf"/>
</dbReference>
<comment type="caution">
    <text evidence="9">Lacks conserved residue(s) required for the propagation of feature annotation.</text>
</comment>
<evidence type="ECO:0000256" key="6">
    <source>
        <dbReference type="ARBA" id="ARBA00022490"/>
    </source>
</evidence>
<dbReference type="HAMAP" id="MF_00147_B">
    <property type="entry name" value="TIM_B"/>
    <property type="match status" value="1"/>
</dbReference>
<protein>
    <recommendedName>
        <fullName evidence="4 9">Triosephosphate isomerase</fullName>
        <shortName evidence="9">TIM</shortName>
        <shortName evidence="9">TPI</shortName>
        <ecNumber evidence="3 9">5.3.1.1</ecNumber>
    </recommendedName>
    <alternativeName>
        <fullName evidence="9">Triose-phosphate isomerase</fullName>
    </alternativeName>
</protein>
<evidence type="ECO:0000256" key="3">
    <source>
        <dbReference type="ARBA" id="ARBA00011940"/>
    </source>
</evidence>
<reference evidence="12" key="2">
    <citation type="journal article" date="2024" name="Nature">
        <title>Anoxygenic phototroph of the Chloroflexota uses a type I reaction centre.</title>
        <authorList>
            <person name="Tsuji J.M."/>
            <person name="Shaw N.A."/>
            <person name="Nagashima S."/>
            <person name="Venkiteswaran J.J."/>
            <person name="Schiff S.L."/>
            <person name="Watanabe T."/>
            <person name="Fukui M."/>
            <person name="Hanada S."/>
            <person name="Tank M."/>
            <person name="Neufeld J.D."/>
        </authorList>
    </citation>
    <scope>NUCLEOTIDE SEQUENCE</scope>
    <source>
        <strain evidence="12">L227-S17</strain>
    </source>
</reference>
<accession>A0A8T7M9D6</accession>
<comment type="subcellular location">
    <subcellularLocation>
        <location evidence="9 10">Cytoplasm</location>
    </subcellularLocation>
</comment>
<evidence type="ECO:0000256" key="9">
    <source>
        <dbReference type="HAMAP-Rule" id="MF_00147"/>
    </source>
</evidence>
<gene>
    <name evidence="9 12" type="primary">tpiA</name>
    <name evidence="11" type="ORF">HXX08_22110</name>
    <name evidence="12" type="ORF">OZ401_004106</name>
</gene>
<evidence type="ECO:0000256" key="5">
    <source>
        <dbReference type="ARBA" id="ARBA00022432"/>
    </source>
</evidence>
<evidence type="ECO:0000256" key="8">
    <source>
        <dbReference type="ARBA" id="ARBA00023235"/>
    </source>
</evidence>
<evidence type="ECO:0000313" key="11">
    <source>
        <dbReference type="EMBL" id="NWJ48562.1"/>
    </source>
</evidence>
<dbReference type="SUPFAM" id="SSF51351">
    <property type="entry name" value="Triosephosphate isomerase (TIM)"/>
    <property type="match status" value="1"/>
</dbReference>
<comment type="pathway">
    <text evidence="9 10">Carbohydrate biosynthesis; gluconeogenesis.</text>
</comment>
<dbReference type="PROSITE" id="PS51440">
    <property type="entry name" value="TIM_2"/>
    <property type="match status" value="1"/>
</dbReference>
<comment type="subunit">
    <text evidence="9 10">Homodimer.</text>
</comment>
<evidence type="ECO:0000256" key="1">
    <source>
        <dbReference type="ARBA" id="ARBA00004680"/>
    </source>
</evidence>
<sequence>MNKTVDEALDLVEDMMDDLDSFEGVEVVLCPPFLALFAVQTELLEDTEIKLGAQNMYWEEEGAFTGEVSPLMLREFCDYVIIGHSERRTLFGETDADVNRKVKAAFKHDITPIIAVGENLAQNEAGQAQEVVERQVRGAFEGISRQDASTAVIAYEPIWAIGTGKAANGEYANTISAHIRKILTELYDAELANVVRIQYGGSVNAKNIAEYLSQPEVDGALVGGASLKANDFVQIVATTLEVTARK</sequence>
<feature type="binding site" evidence="9">
    <location>
        <position position="202"/>
    </location>
    <ligand>
        <name>substrate</name>
    </ligand>
</feature>
<dbReference type="PANTHER" id="PTHR21139:SF42">
    <property type="entry name" value="TRIOSEPHOSPHATE ISOMERASE"/>
    <property type="match status" value="1"/>
</dbReference>
<dbReference type="EC" id="5.3.1.1" evidence="3 9"/>
<dbReference type="PROSITE" id="PS00171">
    <property type="entry name" value="TIM_1"/>
    <property type="match status" value="1"/>
</dbReference>
<dbReference type="InterPro" id="IPR000652">
    <property type="entry name" value="Triosephosphate_isomerase"/>
</dbReference>
<feature type="binding site" evidence="9">
    <location>
        <position position="162"/>
    </location>
    <ligand>
        <name>substrate</name>
    </ligand>
</feature>
<dbReference type="Proteomes" id="UP000521676">
    <property type="component" value="Unassembled WGS sequence"/>
</dbReference>
<dbReference type="Pfam" id="PF00121">
    <property type="entry name" value="TIM"/>
    <property type="match status" value="1"/>
</dbReference>
<keyword evidence="14" id="KW-1185">Reference proteome</keyword>
<dbReference type="InterPro" id="IPR013785">
    <property type="entry name" value="Aldolase_TIM"/>
</dbReference>
<keyword evidence="7 9" id="KW-0324">Glycolysis</keyword>
<feature type="active site" description="Electrophile" evidence="9">
    <location>
        <position position="84"/>
    </location>
</feature>
<keyword evidence="6 9" id="KW-0963">Cytoplasm</keyword>
<dbReference type="GO" id="GO:0046166">
    <property type="term" value="P:glyceraldehyde-3-phosphate biosynthetic process"/>
    <property type="evidence" value="ECO:0007669"/>
    <property type="project" value="TreeGrafter"/>
</dbReference>
<dbReference type="Gene3D" id="3.20.20.70">
    <property type="entry name" value="Aldolase class I"/>
    <property type="match status" value="1"/>
</dbReference>
<comment type="pathway">
    <text evidence="1 9 10">Carbohydrate degradation; glycolysis; D-glyceraldehyde 3-phosphate from glycerone phosphate: step 1/1.</text>
</comment>
<evidence type="ECO:0000256" key="2">
    <source>
        <dbReference type="ARBA" id="ARBA00007422"/>
    </source>
</evidence>
<feature type="binding site" evidence="9">
    <location>
        <begin position="223"/>
        <end position="224"/>
    </location>
    <ligand>
        <name>substrate</name>
    </ligand>
</feature>
<dbReference type="GO" id="GO:0006094">
    <property type="term" value="P:gluconeogenesis"/>
    <property type="evidence" value="ECO:0007669"/>
    <property type="project" value="UniProtKB-UniRule"/>
</dbReference>
<proteinExistence type="inferred from homology"/>
<dbReference type="InterPro" id="IPR020861">
    <property type="entry name" value="Triosephosphate_isomerase_AS"/>
</dbReference>
<evidence type="ECO:0000313" key="14">
    <source>
        <dbReference type="Proteomes" id="UP001431572"/>
    </source>
</evidence>
<keyword evidence="5 9" id="KW-0312">Gluconeogenesis</keyword>
<dbReference type="FunFam" id="3.20.20.70:FF:000016">
    <property type="entry name" value="Triosephosphate isomerase"/>
    <property type="match status" value="1"/>
</dbReference>
<dbReference type="AlphaFoldDB" id="A0A8T7M9D6"/>
<dbReference type="EMBL" id="CP128400">
    <property type="protein sequence ID" value="WJW69966.1"/>
    <property type="molecule type" value="Genomic_DNA"/>
</dbReference>
<evidence type="ECO:0000256" key="7">
    <source>
        <dbReference type="ARBA" id="ARBA00023152"/>
    </source>
</evidence>
<dbReference type="GO" id="GO:0004807">
    <property type="term" value="F:triose-phosphate isomerase activity"/>
    <property type="evidence" value="ECO:0007669"/>
    <property type="project" value="UniProtKB-UniRule"/>
</dbReference>
<evidence type="ECO:0000313" key="13">
    <source>
        <dbReference type="Proteomes" id="UP000521676"/>
    </source>
</evidence>
<dbReference type="CDD" id="cd00311">
    <property type="entry name" value="TIM"/>
    <property type="match status" value="1"/>
</dbReference>
<dbReference type="GO" id="GO:0006096">
    <property type="term" value="P:glycolytic process"/>
    <property type="evidence" value="ECO:0007669"/>
    <property type="project" value="UniProtKB-UniRule"/>
</dbReference>
<dbReference type="PANTHER" id="PTHR21139">
    <property type="entry name" value="TRIOSEPHOSPHATE ISOMERASE"/>
    <property type="match status" value="1"/>
</dbReference>
<dbReference type="Proteomes" id="UP001431572">
    <property type="component" value="Chromosome 2"/>
</dbReference>
<dbReference type="EMBL" id="JACATZ010000003">
    <property type="protein sequence ID" value="NWJ48562.1"/>
    <property type="molecule type" value="Genomic_DNA"/>
</dbReference>
<evidence type="ECO:0000256" key="4">
    <source>
        <dbReference type="ARBA" id="ARBA00019397"/>
    </source>
</evidence>
<dbReference type="GO" id="GO:0005829">
    <property type="term" value="C:cytosol"/>
    <property type="evidence" value="ECO:0007669"/>
    <property type="project" value="TreeGrafter"/>
</dbReference>